<evidence type="ECO:0000256" key="1">
    <source>
        <dbReference type="SAM" id="SignalP"/>
    </source>
</evidence>
<organism evidence="2">
    <name type="scientific">Scylla olivacea</name>
    <name type="common">Orange mud crab</name>
    <name type="synonym">Cancer olivacea</name>
    <dbReference type="NCBI Taxonomy" id="85551"/>
    <lineage>
        <taxon>Eukaryota</taxon>
        <taxon>Metazoa</taxon>
        <taxon>Ecdysozoa</taxon>
        <taxon>Arthropoda</taxon>
        <taxon>Crustacea</taxon>
        <taxon>Multicrustacea</taxon>
        <taxon>Malacostraca</taxon>
        <taxon>Eumalacostraca</taxon>
        <taxon>Eucarida</taxon>
        <taxon>Decapoda</taxon>
        <taxon>Pleocyemata</taxon>
        <taxon>Brachyura</taxon>
        <taxon>Eubrachyura</taxon>
        <taxon>Portunoidea</taxon>
        <taxon>Portunidae</taxon>
        <taxon>Portuninae</taxon>
        <taxon>Scylla</taxon>
    </lineage>
</organism>
<dbReference type="GO" id="GO:0016266">
    <property type="term" value="P:protein O-linked glycosylation via N-acetyl-galactosamine"/>
    <property type="evidence" value="ECO:0007669"/>
    <property type="project" value="TreeGrafter"/>
</dbReference>
<accession>A0A0N7ZBB8</accession>
<dbReference type="EMBL" id="GDRN01086241">
    <property type="protein sequence ID" value="JAI61208.1"/>
    <property type="molecule type" value="Transcribed_RNA"/>
</dbReference>
<dbReference type="InterPro" id="IPR002495">
    <property type="entry name" value="Glyco_trans_8"/>
</dbReference>
<proteinExistence type="predicted"/>
<evidence type="ECO:0000313" key="2">
    <source>
        <dbReference type="EMBL" id="JAI61208.1"/>
    </source>
</evidence>
<dbReference type="InterPro" id="IPR042465">
    <property type="entry name" value="XXLT1"/>
</dbReference>
<dbReference type="AlphaFoldDB" id="A0A0N7ZBB8"/>
<reference evidence="2" key="1">
    <citation type="submission" date="2015-09" db="EMBL/GenBank/DDBJ databases">
        <title>Scylla olivacea transcriptome.</title>
        <authorList>
            <person name="Ikhwanuddin M."/>
        </authorList>
    </citation>
    <scope>NUCLEOTIDE SEQUENCE</scope>
</reference>
<name>A0A0N7ZBB8_SCYOL</name>
<dbReference type="InterPro" id="IPR029044">
    <property type="entry name" value="Nucleotide-diphossugar_trans"/>
</dbReference>
<feature type="chain" id="PRO_5006016723" description="Xyloside xylosyltransferase 1" evidence="1">
    <location>
        <begin position="33"/>
        <end position="380"/>
    </location>
</feature>
<dbReference type="PANTHER" id="PTHR46612:SF1">
    <property type="entry name" value="XYLOSIDE XYLOSYLTRANSFERASE 1"/>
    <property type="match status" value="1"/>
</dbReference>
<dbReference type="Pfam" id="PF01501">
    <property type="entry name" value="Glyco_transf_8"/>
    <property type="match status" value="1"/>
</dbReference>
<dbReference type="Gene3D" id="3.90.550.10">
    <property type="entry name" value="Spore Coat Polysaccharide Biosynthesis Protein SpsA, Chain A"/>
    <property type="match status" value="1"/>
</dbReference>
<dbReference type="GO" id="GO:0005789">
    <property type="term" value="C:endoplasmic reticulum membrane"/>
    <property type="evidence" value="ECO:0007669"/>
    <property type="project" value="TreeGrafter"/>
</dbReference>
<protein>
    <recommendedName>
        <fullName evidence="3">Xyloside xylosyltransferase 1</fullName>
    </recommendedName>
</protein>
<dbReference type="SUPFAM" id="SSF53448">
    <property type="entry name" value="Nucleotide-diphospho-sugar transferases"/>
    <property type="match status" value="1"/>
</dbReference>
<feature type="signal peptide" evidence="1">
    <location>
        <begin position="1"/>
        <end position="32"/>
    </location>
</feature>
<dbReference type="GO" id="GO:0140560">
    <property type="term" value="F:xylosyl alpha-1,3-xylosyltransferase activity"/>
    <property type="evidence" value="ECO:0007669"/>
    <property type="project" value="TreeGrafter"/>
</dbReference>
<dbReference type="PANTHER" id="PTHR46612">
    <property type="entry name" value="XYLOSIDE XYLOSYLTRANSFERASE 1"/>
    <property type="match status" value="1"/>
</dbReference>
<evidence type="ECO:0008006" key="3">
    <source>
        <dbReference type="Google" id="ProtNLM"/>
    </source>
</evidence>
<keyword evidence="1" id="KW-0732">Signal</keyword>
<sequence>MFRRLRSLGHAFLLLTFAAVIIFLCGWRDAQPAPLQGPSSTVVQEGLVVIKEKDLAVNMPLFPAFNQQQEAVPLDARENDLLYRPPLDVAFIFTHARDNWPLQNQLRVAAGSLLAHSSAPLRLHLITDEDGFHTATKIINEVQATNQLDSRHIKLVYVSADDFIPEIESSVTVLQEFFTRRANSYYRDALFFFSLHLHQLLPGLERVILMDIDIKVKGDVAELHSHFERFTPGNVMGMAQEQSPVYRHLLSVYRRSHPNTTLGSPPSEGGFTGFNSGVVLIDINKLRESQIIKSYQKRPKLVERTQHYSFQGHLGDQDLYTLIALDHPELFYSLPCGWNRQLCDWWRGHGYQAVFDLYFNCPEELKIIHGNCKTPIPDDL</sequence>